<gene>
    <name evidence="2" type="ORF">TNCV_648531</name>
</gene>
<feature type="region of interest" description="Disordered" evidence="1">
    <location>
        <begin position="1"/>
        <end position="41"/>
    </location>
</feature>
<evidence type="ECO:0000313" key="2">
    <source>
        <dbReference type="EMBL" id="GFY14810.1"/>
    </source>
</evidence>
<accession>A0A8X6VPN7</accession>
<evidence type="ECO:0000256" key="1">
    <source>
        <dbReference type="SAM" id="MobiDB-lite"/>
    </source>
</evidence>
<organism evidence="2 3">
    <name type="scientific">Trichonephila clavipes</name>
    <name type="common">Golden silk orbweaver</name>
    <name type="synonym">Nephila clavipes</name>
    <dbReference type="NCBI Taxonomy" id="2585209"/>
    <lineage>
        <taxon>Eukaryota</taxon>
        <taxon>Metazoa</taxon>
        <taxon>Ecdysozoa</taxon>
        <taxon>Arthropoda</taxon>
        <taxon>Chelicerata</taxon>
        <taxon>Arachnida</taxon>
        <taxon>Araneae</taxon>
        <taxon>Araneomorphae</taxon>
        <taxon>Entelegynae</taxon>
        <taxon>Araneoidea</taxon>
        <taxon>Nephilidae</taxon>
        <taxon>Trichonephila</taxon>
    </lineage>
</organism>
<evidence type="ECO:0000313" key="3">
    <source>
        <dbReference type="Proteomes" id="UP000887159"/>
    </source>
</evidence>
<proteinExistence type="predicted"/>
<protein>
    <submittedName>
        <fullName evidence="2">Uncharacterized protein</fullName>
    </submittedName>
</protein>
<name>A0A8X6VPN7_TRICX</name>
<keyword evidence="3" id="KW-1185">Reference proteome</keyword>
<dbReference type="Proteomes" id="UP000887159">
    <property type="component" value="Unassembled WGS sequence"/>
</dbReference>
<comment type="caution">
    <text evidence="2">The sequence shown here is derived from an EMBL/GenBank/DDBJ whole genome shotgun (WGS) entry which is preliminary data.</text>
</comment>
<dbReference type="AlphaFoldDB" id="A0A8X6VPN7"/>
<sequence length="83" mass="9420">MLTGEDFCQVQRKKKPVENKTGTPPGQRIGVTVHSTQQPIREQLLSSKPRQKLLKIYHPDEAQKPRLPDPIVQPIAIMPLSRT</sequence>
<dbReference type="EMBL" id="BMAU01021331">
    <property type="protein sequence ID" value="GFY14810.1"/>
    <property type="molecule type" value="Genomic_DNA"/>
</dbReference>
<reference evidence="2" key="1">
    <citation type="submission" date="2020-08" db="EMBL/GenBank/DDBJ databases">
        <title>Multicomponent nature underlies the extraordinary mechanical properties of spider dragline silk.</title>
        <authorList>
            <person name="Kono N."/>
            <person name="Nakamura H."/>
            <person name="Mori M."/>
            <person name="Yoshida Y."/>
            <person name="Ohtoshi R."/>
            <person name="Malay A.D."/>
            <person name="Moran D.A.P."/>
            <person name="Tomita M."/>
            <person name="Numata K."/>
            <person name="Arakawa K."/>
        </authorList>
    </citation>
    <scope>NUCLEOTIDE SEQUENCE</scope>
</reference>